<comment type="caution">
    <text evidence="3">The sequence shown here is derived from an EMBL/GenBank/DDBJ whole genome shotgun (WGS) entry which is preliminary data.</text>
</comment>
<reference evidence="3" key="1">
    <citation type="submission" date="2023-10" db="EMBL/GenBank/DDBJ databases">
        <title>Screening of Alkalihalophilus pseudofirmusBZ-TG-HK211 and Its Alleviation of Salt Stress on Rapeseed Growth.</title>
        <authorList>
            <person name="Zhao B."/>
            <person name="Guo T."/>
        </authorList>
    </citation>
    <scope>NUCLEOTIDE SEQUENCE</scope>
    <source>
        <strain evidence="3">BZ-TG-HK211</strain>
    </source>
</reference>
<dbReference type="EMBL" id="JAWJAY010001579">
    <property type="protein sequence ID" value="MDV2888513.1"/>
    <property type="molecule type" value="Genomic_DNA"/>
</dbReference>
<sequence length="77" mass="9170">LGCLLGHAPNEGPSKYIGRTSRKRYQQEKIKEWEEHIEQIQLELEELANRLREYDEDLREAEVWKQTMPTDQTLSDV</sequence>
<protein>
    <submittedName>
        <fullName evidence="3">Uncharacterized protein</fullName>
    </submittedName>
</protein>
<dbReference type="RefSeq" id="WP_323468402.1">
    <property type="nucleotide sequence ID" value="NZ_JAWJAY010001579.1"/>
</dbReference>
<name>A0AAJ2NUI0_ALKPS</name>
<feature type="non-terminal residue" evidence="3">
    <location>
        <position position="77"/>
    </location>
</feature>
<gene>
    <name evidence="3" type="ORF">RYX45_25460</name>
</gene>
<dbReference type="AlphaFoldDB" id="A0AAJ2NUI0"/>
<proteinExistence type="predicted"/>
<feature type="region of interest" description="Disordered" evidence="2">
    <location>
        <begin position="1"/>
        <end position="21"/>
    </location>
</feature>
<feature type="coiled-coil region" evidence="1">
    <location>
        <begin position="23"/>
        <end position="64"/>
    </location>
</feature>
<dbReference type="Proteomes" id="UP001285636">
    <property type="component" value="Unassembled WGS sequence"/>
</dbReference>
<evidence type="ECO:0000256" key="2">
    <source>
        <dbReference type="SAM" id="MobiDB-lite"/>
    </source>
</evidence>
<evidence type="ECO:0000313" key="3">
    <source>
        <dbReference type="EMBL" id="MDV2888513.1"/>
    </source>
</evidence>
<keyword evidence="1" id="KW-0175">Coiled coil</keyword>
<evidence type="ECO:0000313" key="4">
    <source>
        <dbReference type="Proteomes" id="UP001285636"/>
    </source>
</evidence>
<accession>A0AAJ2NUI0</accession>
<organism evidence="3 4">
    <name type="scientific">Alkalihalophilus pseudofirmus</name>
    <name type="common">Bacillus pseudofirmus</name>
    <dbReference type="NCBI Taxonomy" id="79885"/>
    <lineage>
        <taxon>Bacteria</taxon>
        <taxon>Bacillati</taxon>
        <taxon>Bacillota</taxon>
        <taxon>Bacilli</taxon>
        <taxon>Bacillales</taxon>
        <taxon>Bacillaceae</taxon>
        <taxon>Alkalihalophilus</taxon>
    </lineage>
</organism>
<evidence type="ECO:0000256" key="1">
    <source>
        <dbReference type="SAM" id="Coils"/>
    </source>
</evidence>
<feature type="non-terminal residue" evidence="3">
    <location>
        <position position="1"/>
    </location>
</feature>